<feature type="transmembrane region" description="Helical" evidence="7">
    <location>
        <begin position="64"/>
        <end position="85"/>
    </location>
</feature>
<comment type="subcellular location">
    <subcellularLocation>
        <location evidence="2">Membrane</location>
        <topology evidence="2">Multi-pass membrane protein</topology>
    </subcellularLocation>
</comment>
<feature type="transmembrane region" description="Helical" evidence="7">
    <location>
        <begin position="97"/>
        <end position="120"/>
    </location>
</feature>
<keyword evidence="5 7" id="KW-1133">Transmembrane helix</keyword>
<feature type="domain" description="Peptidase M50" evidence="8">
    <location>
        <begin position="46"/>
        <end position="146"/>
    </location>
</feature>
<dbReference type="AlphaFoldDB" id="A0A6J4V7H0"/>
<name>A0A6J4V7H0_9BACT</name>
<evidence type="ECO:0000259" key="8">
    <source>
        <dbReference type="Pfam" id="PF02163"/>
    </source>
</evidence>
<dbReference type="InterPro" id="IPR008915">
    <property type="entry name" value="Peptidase_M50"/>
</dbReference>
<keyword evidence="6 7" id="KW-0472">Membrane</keyword>
<evidence type="ECO:0000256" key="6">
    <source>
        <dbReference type="ARBA" id="ARBA00023136"/>
    </source>
</evidence>
<feature type="transmembrane region" description="Helical" evidence="7">
    <location>
        <begin position="171"/>
        <end position="191"/>
    </location>
</feature>
<comment type="similarity">
    <text evidence="3">Belongs to the peptidase M50B family.</text>
</comment>
<keyword evidence="4 7" id="KW-0812">Transmembrane</keyword>
<evidence type="ECO:0000256" key="7">
    <source>
        <dbReference type="SAM" id="Phobius"/>
    </source>
</evidence>
<gene>
    <name evidence="9" type="ORF">AVDCRST_MAG73-4238</name>
</gene>
<proteinExistence type="inferred from homology"/>
<reference evidence="9" key="1">
    <citation type="submission" date="2020-02" db="EMBL/GenBank/DDBJ databases">
        <authorList>
            <person name="Meier V. D."/>
        </authorList>
    </citation>
    <scope>NUCLEOTIDE SEQUENCE</scope>
    <source>
        <strain evidence="9">AVDCRST_MAG73</strain>
    </source>
</reference>
<accession>A0A6J4V7H0</accession>
<evidence type="ECO:0000256" key="5">
    <source>
        <dbReference type="ARBA" id="ARBA00022989"/>
    </source>
</evidence>
<dbReference type="EMBL" id="CADCWE010000271">
    <property type="protein sequence ID" value="CAA9566576.1"/>
    <property type="molecule type" value="Genomic_DNA"/>
</dbReference>
<dbReference type="GO" id="GO:0006508">
    <property type="term" value="P:proteolysis"/>
    <property type="evidence" value="ECO:0007669"/>
    <property type="project" value="InterPro"/>
</dbReference>
<sequence>MGGFALLSLFYVLIGIPVIRRLATNWRATFDRRFTPEDRALVQQAAFFVLVPVSVALHELGHAIAVWSFGGRVIDFGFYVFAGFVAYREPFSDAQRIVVALAGPLVNVVLSAGAGAVVFLTRPPLRAAVNELLLQFALLSGVNALVFYPALDLISSLDGDWRQMYFGGEPAVSLAIFIGHAAILGGSWWAWRQPRVRARISYLTDLPGGVERGPLGGLRRSPAARAAIAATPLGQLFTEAAARVRAGWVSPTELDLRQEGARTVLVLAWDAGARAIVAADRSDGAIELFGLLLPAHSGTVPDRRALQRVMPPVTADDLTLALRLGMEAVDAWQPAVGVGNA</sequence>
<evidence type="ECO:0000256" key="1">
    <source>
        <dbReference type="ARBA" id="ARBA00001947"/>
    </source>
</evidence>
<protein>
    <recommendedName>
        <fullName evidence="8">Peptidase M50 domain-containing protein</fullName>
    </recommendedName>
</protein>
<evidence type="ECO:0000256" key="2">
    <source>
        <dbReference type="ARBA" id="ARBA00004141"/>
    </source>
</evidence>
<evidence type="ECO:0000313" key="9">
    <source>
        <dbReference type="EMBL" id="CAA9566576.1"/>
    </source>
</evidence>
<evidence type="ECO:0000256" key="3">
    <source>
        <dbReference type="ARBA" id="ARBA00007931"/>
    </source>
</evidence>
<comment type="cofactor">
    <cofactor evidence="1">
        <name>Zn(2+)</name>
        <dbReference type="ChEBI" id="CHEBI:29105"/>
    </cofactor>
</comment>
<feature type="transmembrane region" description="Helical" evidence="7">
    <location>
        <begin position="132"/>
        <end position="151"/>
    </location>
</feature>
<evidence type="ECO:0000256" key="4">
    <source>
        <dbReference type="ARBA" id="ARBA00022692"/>
    </source>
</evidence>
<organism evidence="9">
    <name type="scientific">uncultured Thermomicrobiales bacterium</name>
    <dbReference type="NCBI Taxonomy" id="1645740"/>
    <lineage>
        <taxon>Bacteria</taxon>
        <taxon>Pseudomonadati</taxon>
        <taxon>Thermomicrobiota</taxon>
        <taxon>Thermomicrobia</taxon>
        <taxon>Thermomicrobiales</taxon>
        <taxon>environmental samples</taxon>
    </lineage>
</organism>
<dbReference type="GO" id="GO:0016020">
    <property type="term" value="C:membrane"/>
    <property type="evidence" value="ECO:0007669"/>
    <property type="project" value="UniProtKB-SubCell"/>
</dbReference>
<dbReference type="Pfam" id="PF02163">
    <property type="entry name" value="Peptidase_M50"/>
    <property type="match status" value="1"/>
</dbReference>